<dbReference type="RefSeq" id="WP_014378333.1">
    <property type="nucleotide sequence ID" value="NC_016943.1"/>
</dbReference>
<keyword evidence="2" id="KW-1185">Reference proteome</keyword>
<dbReference type="HOGENOM" id="CLU_2803900_0_0_11"/>
<dbReference type="STRING" id="1146883.BLASA_4670"/>
<sequence>MLADSTAPLVRYLRYAVSAREVVLPPVPGPVDRAAGSVPALLVIPTMVTAGAVTAVSLPQSVLSARG</sequence>
<reference evidence="2" key="2">
    <citation type="submission" date="2012-02" db="EMBL/GenBank/DDBJ databases">
        <title>Complete genome sequence of Blastococcus saxobsidens strain DD2.</title>
        <authorList>
            <person name="Genoscope."/>
        </authorList>
    </citation>
    <scope>NUCLEOTIDE SEQUENCE [LARGE SCALE GENOMIC DNA]</scope>
    <source>
        <strain evidence="2">DD2</strain>
    </source>
</reference>
<organism evidence="1 2">
    <name type="scientific">Blastococcus saxobsidens (strain DD2)</name>
    <dbReference type="NCBI Taxonomy" id="1146883"/>
    <lineage>
        <taxon>Bacteria</taxon>
        <taxon>Bacillati</taxon>
        <taxon>Actinomycetota</taxon>
        <taxon>Actinomycetes</taxon>
        <taxon>Geodermatophilales</taxon>
        <taxon>Geodermatophilaceae</taxon>
        <taxon>Blastococcus</taxon>
    </lineage>
</organism>
<evidence type="ECO:0000313" key="1">
    <source>
        <dbReference type="EMBL" id="CCG05466.1"/>
    </source>
</evidence>
<dbReference type="Proteomes" id="UP000007517">
    <property type="component" value="Chromosome"/>
</dbReference>
<dbReference type="KEGG" id="bsd:BLASA_4670"/>
<gene>
    <name evidence="1" type="ordered locus">BLASA_4670</name>
</gene>
<evidence type="ECO:0000313" key="2">
    <source>
        <dbReference type="Proteomes" id="UP000007517"/>
    </source>
</evidence>
<dbReference type="EMBL" id="FO117623">
    <property type="protein sequence ID" value="CCG05466.1"/>
    <property type="molecule type" value="Genomic_DNA"/>
</dbReference>
<name>H6RRI4_BLASD</name>
<dbReference type="AlphaFoldDB" id="H6RRI4"/>
<reference evidence="1 2" key="1">
    <citation type="journal article" date="2012" name="J. Bacteriol.">
        <title>Genome Sequence of Blastococcus saxobsidens DD2, a Stone-Inhabiting Bacterium.</title>
        <authorList>
            <person name="Chouaia B."/>
            <person name="Crotti E."/>
            <person name="Brusetti L."/>
            <person name="Daffonchio D."/>
            <person name="Essoussi I."/>
            <person name="Nouioui I."/>
            <person name="Sbissi I."/>
            <person name="Ghodhbane-Gtari F."/>
            <person name="Gtari M."/>
            <person name="Vacherie B."/>
            <person name="Barbe V."/>
            <person name="Medigue C."/>
            <person name="Gury J."/>
            <person name="Pujic P."/>
            <person name="Normand P."/>
        </authorList>
    </citation>
    <scope>NUCLEOTIDE SEQUENCE [LARGE SCALE GENOMIC DNA]</scope>
    <source>
        <strain evidence="1 2">DD2</strain>
    </source>
</reference>
<protein>
    <submittedName>
        <fullName evidence="1">Uncharacterized protein</fullName>
    </submittedName>
</protein>
<accession>H6RRI4</accession>
<proteinExistence type="predicted"/>